<sequence length="669" mass="72369">MTARRCSSWTARASCWPRNSTVSPLPPRCWTSGMWSPRSPPSRSASCRRSTSTSRTPRRWASRGRTRWTSRSCRRCCRRSRATMPGSATHCSASSTCVPPRCRSAPPAPARCITASLPMASPLSSDPGPPGGTAPLLVFHDARGLPVAVPREWEPGTLILADVPVERWADVQVTLNGRPLPVRVERIAGVPRVTVPWDRAGAGRWRVAIHDGAARAEAVIHIRSAKLSDEALATMVEDLETRLPASVAIGLDRLGAFSGLCLLPPGPATLAQEFEEVRQALEGTAGRPGLIETLNRLGRDPHVVLADREIWTPAERVRRPIPGRLPTALGRAGNLTAERLPQRLVDARSEPTHDTYENRLVREFRDQVDGRLRRLEACAGLSASFAAAAGDTLRSLRARFRAACRAVAFLDGVGRLRSAPDRLTMVLLRRPAYRAALEGFLAFRRSARACLRDPALEAPMENVPALYETWGTLTLIDVLLAVAADLGFTVAGQRLITPGPMGPLVDVLPNGRPAVVLSRADGCTVTLTPQRDFAPSPFADLGSISFRQIPDVTVEVRTPLRRALLILDPKYKLFGDADGDGGAAGPKKEDIDKMHAYRDAIRDANGDAVVRMAAILYPGPERWFGDGVAALTAMPGTDALRTTAARLFRNVLEPAVPFASTSVAAGQTR</sequence>
<proteinExistence type="predicted"/>
<dbReference type="AlphaFoldDB" id="A0A9W7KP69"/>
<organism evidence="3 4">
    <name type="scientific">Roseomonas genomospecies 6</name>
    <dbReference type="NCBI Taxonomy" id="214106"/>
    <lineage>
        <taxon>Bacteria</taxon>
        <taxon>Pseudomonadati</taxon>
        <taxon>Pseudomonadota</taxon>
        <taxon>Alphaproteobacteria</taxon>
        <taxon>Acetobacterales</taxon>
        <taxon>Roseomonadaceae</taxon>
        <taxon>Roseomonas</taxon>
    </lineage>
</organism>
<dbReference type="Pfam" id="PF04411">
    <property type="entry name" value="PDDEXK_7"/>
    <property type="match status" value="1"/>
</dbReference>
<dbReference type="OrthoDB" id="32195at2"/>
<evidence type="ECO:0000256" key="1">
    <source>
        <dbReference type="SAM" id="MobiDB-lite"/>
    </source>
</evidence>
<accession>A0A9W7KP69</accession>
<dbReference type="InterPro" id="IPR018633">
    <property type="entry name" value="DUF2357"/>
</dbReference>
<feature type="compositionally biased region" description="Low complexity" evidence="1">
    <location>
        <begin position="35"/>
        <end position="55"/>
    </location>
</feature>
<comment type="caution">
    <text evidence="3">The sequence shown here is derived from an EMBL/GenBank/DDBJ whole genome shotgun (WGS) entry which is preliminary data.</text>
</comment>
<gene>
    <name evidence="3" type="ORF">DS843_29765</name>
</gene>
<name>A0A9W7KP69_9PROT</name>
<dbReference type="Proteomes" id="UP000480854">
    <property type="component" value="Unassembled WGS sequence"/>
</dbReference>
<dbReference type="EMBL" id="QOKW01000050">
    <property type="protein sequence ID" value="KAA0675818.1"/>
    <property type="molecule type" value="Genomic_DNA"/>
</dbReference>
<keyword evidence="4" id="KW-1185">Reference proteome</keyword>
<evidence type="ECO:0000313" key="3">
    <source>
        <dbReference type="EMBL" id="KAA0675818.1"/>
    </source>
</evidence>
<feature type="region of interest" description="Disordered" evidence="1">
    <location>
        <begin position="34"/>
        <end position="64"/>
    </location>
</feature>
<reference evidence="3 4" key="1">
    <citation type="submission" date="2018-07" db="EMBL/GenBank/DDBJ databases">
        <title>Genome sequence of Azospirillum sp. ATCC 49961.</title>
        <authorList>
            <person name="Sant'Anna F.H."/>
            <person name="Baldani J.I."/>
            <person name="Zilli J.E."/>
            <person name="Reis V.M."/>
            <person name="Hartmann A."/>
            <person name="Cruz L."/>
            <person name="de Souza E.M."/>
            <person name="de Oliveira Pedrosa F."/>
            <person name="Passaglia L.M.P."/>
        </authorList>
    </citation>
    <scope>NUCLEOTIDE SEQUENCE [LARGE SCALE GENOMIC DNA]</scope>
    <source>
        <strain evidence="3 4">ATCC 49961</strain>
    </source>
</reference>
<dbReference type="Pfam" id="PF09823">
    <property type="entry name" value="DUF2357"/>
    <property type="match status" value="1"/>
</dbReference>
<feature type="domain" description="DUF2357" evidence="2">
    <location>
        <begin position="287"/>
        <end position="437"/>
    </location>
</feature>
<evidence type="ECO:0000313" key="4">
    <source>
        <dbReference type="Proteomes" id="UP000480854"/>
    </source>
</evidence>
<dbReference type="InterPro" id="IPR007505">
    <property type="entry name" value="PDDEXK_7"/>
</dbReference>
<evidence type="ECO:0000259" key="2">
    <source>
        <dbReference type="Pfam" id="PF09823"/>
    </source>
</evidence>
<protein>
    <submittedName>
        <fullName evidence="3">DUF2357 domain-containing protein</fullName>
    </submittedName>
</protein>